<proteinExistence type="predicted"/>
<name>A0AAE0ZXM0_9GAST</name>
<sequence>LKSITGDTRPSYTRDRISCRVWRVEGLNQALQLFNASVEHPHTPAVNSGWRRRSLRRQATFSRGRGRPVAVTTG</sequence>
<dbReference type="AlphaFoldDB" id="A0AAE0ZXM0"/>
<comment type="caution">
    <text evidence="2">The sequence shown here is derived from an EMBL/GenBank/DDBJ whole genome shotgun (WGS) entry which is preliminary data.</text>
</comment>
<feature type="region of interest" description="Disordered" evidence="1">
    <location>
        <begin position="42"/>
        <end position="74"/>
    </location>
</feature>
<reference evidence="2" key="1">
    <citation type="journal article" date="2023" name="G3 (Bethesda)">
        <title>A reference genome for the long-term kleptoplast-retaining sea slug Elysia crispata morphotype clarki.</title>
        <authorList>
            <person name="Eastman K.E."/>
            <person name="Pendleton A.L."/>
            <person name="Shaikh M.A."/>
            <person name="Suttiyut T."/>
            <person name="Ogas R."/>
            <person name="Tomko P."/>
            <person name="Gavelis G."/>
            <person name="Widhalm J.R."/>
            <person name="Wisecaver J.H."/>
        </authorList>
    </citation>
    <scope>NUCLEOTIDE SEQUENCE</scope>
    <source>
        <strain evidence="2">ECLA1</strain>
    </source>
</reference>
<protein>
    <submittedName>
        <fullName evidence="2">Uncharacterized protein</fullName>
    </submittedName>
</protein>
<evidence type="ECO:0000313" key="3">
    <source>
        <dbReference type="Proteomes" id="UP001283361"/>
    </source>
</evidence>
<gene>
    <name evidence="2" type="ORF">RRG08_000780</name>
</gene>
<evidence type="ECO:0000313" key="2">
    <source>
        <dbReference type="EMBL" id="KAK3777549.1"/>
    </source>
</evidence>
<keyword evidence="3" id="KW-1185">Reference proteome</keyword>
<evidence type="ECO:0000256" key="1">
    <source>
        <dbReference type="SAM" id="MobiDB-lite"/>
    </source>
</evidence>
<dbReference type="Proteomes" id="UP001283361">
    <property type="component" value="Unassembled WGS sequence"/>
</dbReference>
<accession>A0AAE0ZXM0</accession>
<feature type="non-terminal residue" evidence="2">
    <location>
        <position position="1"/>
    </location>
</feature>
<organism evidence="2 3">
    <name type="scientific">Elysia crispata</name>
    <name type="common">lettuce slug</name>
    <dbReference type="NCBI Taxonomy" id="231223"/>
    <lineage>
        <taxon>Eukaryota</taxon>
        <taxon>Metazoa</taxon>
        <taxon>Spiralia</taxon>
        <taxon>Lophotrochozoa</taxon>
        <taxon>Mollusca</taxon>
        <taxon>Gastropoda</taxon>
        <taxon>Heterobranchia</taxon>
        <taxon>Euthyneura</taxon>
        <taxon>Panpulmonata</taxon>
        <taxon>Sacoglossa</taxon>
        <taxon>Placobranchoidea</taxon>
        <taxon>Plakobranchidae</taxon>
        <taxon>Elysia</taxon>
    </lineage>
</organism>
<dbReference type="EMBL" id="JAWDGP010003067">
    <property type="protein sequence ID" value="KAK3777549.1"/>
    <property type="molecule type" value="Genomic_DNA"/>
</dbReference>